<dbReference type="RefSeq" id="WP_165832645.1">
    <property type="nucleotide sequence ID" value="NZ_JACCEX010000006.1"/>
</dbReference>
<dbReference type="EMBL" id="QEKO01000010">
    <property type="protein sequence ID" value="PVY60319.1"/>
    <property type="molecule type" value="Genomic_DNA"/>
</dbReference>
<keyword evidence="4" id="KW-1185">Reference proteome</keyword>
<feature type="domain" description="AB hydrolase-1" evidence="2">
    <location>
        <begin position="34"/>
        <end position="291"/>
    </location>
</feature>
<keyword evidence="1" id="KW-0378">Hydrolase</keyword>
<comment type="caution">
    <text evidence="3">The sequence shown here is derived from an EMBL/GenBank/DDBJ whole genome shotgun (WGS) entry which is preliminary data.</text>
</comment>
<sequence>MTEPRLEYVMCASPSGVHRMAYWEWGDAGNEKVLVCVHGLTRCGRDFDELATRLASHYRVVCPDVVGRGRSDWLVDPSAYTVPQYISDMLTLVARLDVEQVDWLGTSMGGLIGLGLAGALAMSALQRPQRGEFGLPAARTVRLGKVVLNDIGPRLDVQGIARIAGYVGSDVSFDTFDEAVAYVQSVSAGFGPHSQALWKRLTRDMFNQQDGRWVRHYDLRLAAPMALQDEAALKAAEFMLWSAYESLALPVLLLRGEESDVLSRETADEMLARNGQAQLVEFHGVGHAPTLLTEEQIAPIERFLCS</sequence>
<dbReference type="AlphaFoldDB" id="A0A2U1CHB9"/>
<dbReference type="Proteomes" id="UP000246145">
    <property type="component" value="Unassembled WGS sequence"/>
</dbReference>
<name>A0A2U1CHB9_9BURK</name>
<organism evidence="3 4">
    <name type="scientific">Pusillimonas noertemannii</name>
    <dbReference type="NCBI Taxonomy" id="305977"/>
    <lineage>
        <taxon>Bacteria</taxon>
        <taxon>Pseudomonadati</taxon>
        <taxon>Pseudomonadota</taxon>
        <taxon>Betaproteobacteria</taxon>
        <taxon>Burkholderiales</taxon>
        <taxon>Alcaligenaceae</taxon>
        <taxon>Pusillimonas</taxon>
    </lineage>
</organism>
<reference evidence="3 4" key="1">
    <citation type="submission" date="2018-04" db="EMBL/GenBank/DDBJ databases">
        <title>Genomic Encyclopedia of Type Strains, Phase IV (KMG-IV): sequencing the most valuable type-strain genomes for metagenomic binning, comparative biology and taxonomic classification.</title>
        <authorList>
            <person name="Goeker M."/>
        </authorList>
    </citation>
    <scope>NUCLEOTIDE SEQUENCE [LARGE SCALE GENOMIC DNA]</scope>
    <source>
        <strain evidence="3 4">DSM 10065</strain>
    </source>
</reference>
<gene>
    <name evidence="3" type="ORF">C7440_3755</name>
</gene>
<accession>A0A2U1CHB9</accession>
<dbReference type="GO" id="GO:0016020">
    <property type="term" value="C:membrane"/>
    <property type="evidence" value="ECO:0007669"/>
    <property type="project" value="TreeGrafter"/>
</dbReference>
<dbReference type="InterPro" id="IPR000073">
    <property type="entry name" value="AB_hydrolase_1"/>
</dbReference>
<dbReference type="SUPFAM" id="SSF53474">
    <property type="entry name" value="alpha/beta-Hydrolases"/>
    <property type="match status" value="1"/>
</dbReference>
<dbReference type="STRING" id="1231391.GCA_000308195_02760"/>
<dbReference type="InterPro" id="IPR029058">
    <property type="entry name" value="AB_hydrolase_fold"/>
</dbReference>
<proteinExistence type="predicted"/>
<dbReference type="Gene3D" id="3.40.50.1820">
    <property type="entry name" value="alpha/beta hydrolase"/>
    <property type="match status" value="1"/>
</dbReference>
<evidence type="ECO:0000313" key="3">
    <source>
        <dbReference type="EMBL" id="PVY60319.1"/>
    </source>
</evidence>
<dbReference type="Pfam" id="PF12697">
    <property type="entry name" value="Abhydrolase_6"/>
    <property type="match status" value="1"/>
</dbReference>
<dbReference type="PANTHER" id="PTHR43798">
    <property type="entry name" value="MONOACYLGLYCEROL LIPASE"/>
    <property type="match status" value="1"/>
</dbReference>
<dbReference type="PRINTS" id="PR00111">
    <property type="entry name" value="ABHYDROLASE"/>
</dbReference>
<dbReference type="InterPro" id="IPR050266">
    <property type="entry name" value="AB_hydrolase_sf"/>
</dbReference>
<dbReference type="PANTHER" id="PTHR43798:SF31">
    <property type="entry name" value="AB HYDROLASE SUPERFAMILY PROTEIN YCLE"/>
    <property type="match status" value="1"/>
</dbReference>
<evidence type="ECO:0000256" key="1">
    <source>
        <dbReference type="ARBA" id="ARBA00022801"/>
    </source>
</evidence>
<protein>
    <submittedName>
        <fullName evidence="3">Pimeloyl-ACP methyl ester carboxylesterase</fullName>
    </submittedName>
</protein>
<evidence type="ECO:0000313" key="4">
    <source>
        <dbReference type="Proteomes" id="UP000246145"/>
    </source>
</evidence>
<evidence type="ECO:0000259" key="2">
    <source>
        <dbReference type="Pfam" id="PF12697"/>
    </source>
</evidence>
<dbReference type="GO" id="GO:0016787">
    <property type="term" value="F:hydrolase activity"/>
    <property type="evidence" value="ECO:0007669"/>
    <property type="project" value="UniProtKB-KW"/>
</dbReference>